<protein>
    <submittedName>
        <fullName evidence="1">Uncharacterized protein</fullName>
    </submittedName>
</protein>
<dbReference type="EMBL" id="CAJJDP010000145">
    <property type="protein sequence ID" value="CAD8208427.1"/>
    <property type="molecule type" value="Genomic_DNA"/>
</dbReference>
<name>A0A8S1Y5N3_PAROT</name>
<dbReference type="AlphaFoldDB" id="A0A8S1Y5N3"/>
<organism evidence="1 2">
    <name type="scientific">Paramecium octaurelia</name>
    <dbReference type="NCBI Taxonomy" id="43137"/>
    <lineage>
        <taxon>Eukaryota</taxon>
        <taxon>Sar</taxon>
        <taxon>Alveolata</taxon>
        <taxon>Ciliophora</taxon>
        <taxon>Intramacronucleata</taxon>
        <taxon>Oligohymenophorea</taxon>
        <taxon>Peniculida</taxon>
        <taxon>Parameciidae</taxon>
        <taxon>Paramecium</taxon>
    </lineage>
</organism>
<gene>
    <name evidence="1" type="ORF">POCTA_138.1.T1440049</name>
</gene>
<reference evidence="1" key="1">
    <citation type="submission" date="2021-01" db="EMBL/GenBank/DDBJ databases">
        <authorList>
            <consortium name="Genoscope - CEA"/>
            <person name="William W."/>
        </authorList>
    </citation>
    <scope>NUCLEOTIDE SEQUENCE</scope>
</reference>
<dbReference type="Proteomes" id="UP000683925">
    <property type="component" value="Unassembled WGS sequence"/>
</dbReference>
<comment type="caution">
    <text evidence="1">The sequence shown here is derived from an EMBL/GenBank/DDBJ whole genome shotgun (WGS) entry which is preliminary data.</text>
</comment>
<evidence type="ECO:0000313" key="2">
    <source>
        <dbReference type="Proteomes" id="UP000683925"/>
    </source>
</evidence>
<sequence>MEIYNSNESCCQSYKHLGQFKGESEIKNKTIFIRSNTTINSVVPEFVNAFQLYKK</sequence>
<accession>A0A8S1Y5N3</accession>
<evidence type="ECO:0000313" key="1">
    <source>
        <dbReference type="EMBL" id="CAD8208427.1"/>
    </source>
</evidence>
<keyword evidence="2" id="KW-1185">Reference proteome</keyword>
<proteinExistence type="predicted"/>